<keyword evidence="1" id="KW-0012">Acyltransferase</keyword>
<keyword evidence="1" id="KW-0808">Transferase</keyword>
<accession>A0A2N6VJX4</accession>
<evidence type="ECO:0000313" key="2">
    <source>
        <dbReference type="Proteomes" id="UP000235598"/>
    </source>
</evidence>
<organism evidence="1 2">
    <name type="scientific">Brevibacterium paucivorans</name>
    <dbReference type="NCBI Taxonomy" id="170994"/>
    <lineage>
        <taxon>Bacteria</taxon>
        <taxon>Bacillati</taxon>
        <taxon>Actinomycetota</taxon>
        <taxon>Actinomycetes</taxon>
        <taxon>Micrococcales</taxon>
        <taxon>Brevibacteriaceae</taxon>
        <taxon>Brevibacterium</taxon>
    </lineage>
</organism>
<dbReference type="AlphaFoldDB" id="A0A2N6VJX4"/>
<feature type="non-terminal residue" evidence="1">
    <location>
        <position position="50"/>
    </location>
</feature>
<comment type="caution">
    <text evidence="1">The sequence shown here is derived from an EMBL/GenBank/DDBJ whole genome shotgun (WGS) entry which is preliminary data.</text>
</comment>
<reference evidence="1 2" key="1">
    <citation type="submission" date="2017-09" db="EMBL/GenBank/DDBJ databases">
        <title>Bacterial strain isolated from the female urinary microbiota.</title>
        <authorList>
            <person name="Thomas-White K."/>
            <person name="Kumar N."/>
            <person name="Forster S."/>
            <person name="Putonti C."/>
            <person name="Lawley T."/>
            <person name="Wolfe A.J."/>
        </authorList>
    </citation>
    <scope>NUCLEOTIDE SEQUENCE [LARGE SCALE GENOMIC DNA]</scope>
    <source>
        <strain evidence="1 2">UMB1301</strain>
    </source>
</reference>
<dbReference type="GO" id="GO:0004315">
    <property type="term" value="F:3-oxoacyl-[acyl-carrier-protein] synthase activity"/>
    <property type="evidence" value="ECO:0007669"/>
    <property type="project" value="UniProtKB-EC"/>
</dbReference>
<dbReference type="Proteomes" id="UP000235598">
    <property type="component" value="Unassembled WGS sequence"/>
</dbReference>
<dbReference type="Gene3D" id="3.40.47.10">
    <property type="match status" value="1"/>
</dbReference>
<evidence type="ECO:0000313" key="1">
    <source>
        <dbReference type="EMBL" id="PMD04435.1"/>
    </source>
</evidence>
<name>A0A2N6VJX4_9MICO</name>
<sequence length="50" mass="5220">PVNFAAAVDPAVVEDKLTRVQAKRLDPSSQFALISAKEAMADAGFSEEGA</sequence>
<proteinExistence type="predicted"/>
<gene>
    <name evidence="1" type="ORF">CJ199_12100</name>
</gene>
<dbReference type="EC" id="2.3.1.179" evidence="1"/>
<dbReference type="EMBL" id="PNHK01000069">
    <property type="protein sequence ID" value="PMD04435.1"/>
    <property type="molecule type" value="Genomic_DNA"/>
</dbReference>
<dbReference type="InterPro" id="IPR016039">
    <property type="entry name" value="Thiolase-like"/>
</dbReference>
<feature type="non-terminal residue" evidence="1">
    <location>
        <position position="1"/>
    </location>
</feature>
<protein>
    <submittedName>
        <fullName evidence="1">Beta-ketoacyl-[acyl-carrier-protein] synthase II</fullName>
        <ecNumber evidence="1">2.3.1.179</ecNumber>
    </submittedName>
</protein>